<feature type="compositionally biased region" description="Polar residues" evidence="6">
    <location>
        <begin position="83"/>
        <end position="106"/>
    </location>
</feature>
<dbReference type="InterPro" id="IPR036390">
    <property type="entry name" value="WH_DNA-bd_sf"/>
</dbReference>
<evidence type="ECO:0000256" key="2">
    <source>
        <dbReference type="ARBA" id="ARBA00023125"/>
    </source>
</evidence>
<feature type="region of interest" description="Disordered" evidence="6">
    <location>
        <begin position="330"/>
        <end position="351"/>
    </location>
</feature>
<feature type="region of interest" description="Disordered" evidence="6">
    <location>
        <begin position="383"/>
        <end position="418"/>
    </location>
</feature>
<dbReference type="PROSITE" id="PS00658">
    <property type="entry name" value="FORK_HEAD_2"/>
    <property type="match status" value="1"/>
</dbReference>
<accession>A0ABN7SUU3</accession>
<feature type="DNA-binding region" description="Fork-head" evidence="5">
    <location>
        <begin position="158"/>
        <end position="238"/>
    </location>
</feature>
<feature type="compositionally biased region" description="Basic and acidic residues" evidence="6">
    <location>
        <begin position="115"/>
        <end position="126"/>
    </location>
</feature>
<dbReference type="PROSITE" id="PS50039">
    <property type="entry name" value="FORK_HEAD_3"/>
    <property type="match status" value="1"/>
</dbReference>
<feature type="compositionally biased region" description="Basic and acidic residues" evidence="6">
    <location>
        <begin position="341"/>
        <end position="350"/>
    </location>
</feature>
<evidence type="ECO:0000259" key="7">
    <source>
        <dbReference type="PROSITE" id="PS50039"/>
    </source>
</evidence>
<organism evidence="8 9">
    <name type="scientific">Oikopleura dioica</name>
    <name type="common">Tunicate</name>
    <dbReference type="NCBI Taxonomy" id="34765"/>
    <lineage>
        <taxon>Eukaryota</taxon>
        <taxon>Metazoa</taxon>
        <taxon>Chordata</taxon>
        <taxon>Tunicata</taxon>
        <taxon>Appendicularia</taxon>
        <taxon>Copelata</taxon>
        <taxon>Oikopleuridae</taxon>
        <taxon>Oikopleura</taxon>
    </lineage>
</organism>
<evidence type="ECO:0000313" key="8">
    <source>
        <dbReference type="EMBL" id="CAG5108309.1"/>
    </source>
</evidence>
<sequence>MDIGDVPNHNIEFMSDQDDIVLHEAPTDLFDFSNPDPFVVFGQSRPVRVQSAEVEQPTSTMLDDSFTTLEENPRLRSRRYTVPSCQTIPQHQTGRNPIRMASSSSAPDGPLPTLHENDNHSNTENRQRHRYLPYIPRNGRRERKGGNASPGTINGVHHTYQELIVIAITQSPNRCLTLAGIYQWMLENVREFQPNSTTGPAMNSWKNSIRHNLSLHKCFQKRTNTQPGESSLWVYVPDEPMCNQQAMYTDIRPNFNNNFASGTVLPTQSLQRRESQSSQIKVAPNFIYSQDKNLENIAQVVSESDASIRTDESVVLRKYHMLNNIISTATKAQNSQKKKKEIPPPDRELPEICVNGNSIPYSDAPPKKNKGKATCNCQAINKENRPGGVNFPEMQPGEISPISSGRDSPASPPSTADLQHMSPFIVDFPFSENYLSDVQSLQICP</sequence>
<dbReference type="InterPro" id="IPR045912">
    <property type="entry name" value="FOXJ2/3-like"/>
</dbReference>
<dbReference type="Proteomes" id="UP001158576">
    <property type="component" value="Chromosome 1"/>
</dbReference>
<keyword evidence="2 5" id="KW-0238">DNA-binding</keyword>
<keyword evidence="9" id="KW-1185">Reference proteome</keyword>
<dbReference type="PANTHER" id="PTHR46078">
    <property type="entry name" value="FORKHEAD BOX PROTEIN J2 FAMILY MEMBER"/>
    <property type="match status" value="1"/>
</dbReference>
<dbReference type="Gene3D" id="1.10.10.10">
    <property type="entry name" value="Winged helix-like DNA-binding domain superfamily/Winged helix DNA-binding domain"/>
    <property type="match status" value="1"/>
</dbReference>
<evidence type="ECO:0000313" key="9">
    <source>
        <dbReference type="Proteomes" id="UP001158576"/>
    </source>
</evidence>
<dbReference type="PANTHER" id="PTHR46078:SF2">
    <property type="entry name" value="FORK-HEAD DOMAIN-CONTAINING PROTEIN"/>
    <property type="match status" value="1"/>
</dbReference>
<keyword evidence="3" id="KW-0804">Transcription</keyword>
<feature type="domain" description="Fork-head" evidence="7">
    <location>
        <begin position="158"/>
        <end position="238"/>
    </location>
</feature>
<keyword evidence="4 5" id="KW-0539">Nucleus</keyword>
<comment type="subcellular location">
    <subcellularLocation>
        <location evidence="5">Nucleus</location>
    </subcellularLocation>
</comment>
<dbReference type="Pfam" id="PF00250">
    <property type="entry name" value="Forkhead"/>
    <property type="match status" value="1"/>
</dbReference>
<evidence type="ECO:0000256" key="4">
    <source>
        <dbReference type="ARBA" id="ARBA00023242"/>
    </source>
</evidence>
<protein>
    <submittedName>
        <fullName evidence="8">Oidioi.mRNA.OKI2018_I69.chr1.g3735.t1.cds</fullName>
    </submittedName>
</protein>
<dbReference type="InterPro" id="IPR001766">
    <property type="entry name" value="Fork_head_dom"/>
</dbReference>
<dbReference type="EMBL" id="OU015566">
    <property type="protein sequence ID" value="CAG5108309.1"/>
    <property type="molecule type" value="Genomic_DNA"/>
</dbReference>
<evidence type="ECO:0000256" key="6">
    <source>
        <dbReference type="SAM" id="MobiDB-lite"/>
    </source>
</evidence>
<dbReference type="SUPFAM" id="SSF46785">
    <property type="entry name" value="Winged helix' DNA-binding domain"/>
    <property type="match status" value="1"/>
</dbReference>
<feature type="region of interest" description="Disordered" evidence="6">
    <location>
        <begin position="81"/>
        <end position="154"/>
    </location>
</feature>
<gene>
    <name evidence="8" type="ORF">OKIOD_LOCUS12500</name>
</gene>
<reference evidence="8 9" key="1">
    <citation type="submission" date="2021-04" db="EMBL/GenBank/DDBJ databases">
        <authorList>
            <person name="Bliznina A."/>
        </authorList>
    </citation>
    <scope>NUCLEOTIDE SEQUENCE [LARGE SCALE GENOMIC DNA]</scope>
</reference>
<evidence type="ECO:0000256" key="3">
    <source>
        <dbReference type="ARBA" id="ARBA00023163"/>
    </source>
</evidence>
<name>A0ABN7SUU3_OIKDI</name>
<dbReference type="PRINTS" id="PR00053">
    <property type="entry name" value="FORKHEAD"/>
</dbReference>
<evidence type="ECO:0000256" key="5">
    <source>
        <dbReference type="PROSITE-ProRule" id="PRU00089"/>
    </source>
</evidence>
<dbReference type="SMART" id="SM00339">
    <property type="entry name" value="FH"/>
    <property type="match status" value="1"/>
</dbReference>
<keyword evidence="1" id="KW-0805">Transcription regulation</keyword>
<dbReference type="CDD" id="cd20032">
    <property type="entry name" value="FH_FOXO"/>
    <property type="match status" value="1"/>
</dbReference>
<evidence type="ECO:0000256" key="1">
    <source>
        <dbReference type="ARBA" id="ARBA00023015"/>
    </source>
</evidence>
<proteinExistence type="predicted"/>
<dbReference type="InterPro" id="IPR030456">
    <property type="entry name" value="TF_fork_head_CS_2"/>
</dbReference>
<dbReference type="InterPro" id="IPR036388">
    <property type="entry name" value="WH-like_DNA-bd_sf"/>
</dbReference>